<accession>A0A225VGI7</accession>
<reference evidence="3" key="1">
    <citation type="submission" date="2017-03" db="EMBL/GenBank/DDBJ databases">
        <title>Phytopthora megakarya and P. palmivora, two closely related causual agents of cacao black pod achieved similar genome size and gene model numbers by different mechanisms.</title>
        <authorList>
            <person name="Ali S."/>
            <person name="Shao J."/>
            <person name="Larry D.J."/>
            <person name="Kronmiller B."/>
            <person name="Shen D."/>
            <person name="Strem M.D."/>
            <person name="Melnick R.L."/>
            <person name="Guiltinan M.J."/>
            <person name="Tyler B.M."/>
            <person name="Meinhardt L.W."/>
            <person name="Bailey B.A."/>
        </authorList>
    </citation>
    <scope>NUCLEOTIDE SEQUENCE [LARGE SCALE GENOMIC DNA]</scope>
    <source>
        <strain evidence="3">zdho120</strain>
    </source>
</reference>
<name>A0A225VGI7_9STRA</name>
<dbReference type="SUPFAM" id="SSF56672">
    <property type="entry name" value="DNA/RNA polymerases"/>
    <property type="match status" value="1"/>
</dbReference>
<feature type="domain" description="Reverse transcriptase" evidence="1">
    <location>
        <begin position="386"/>
        <end position="538"/>
    </location>
</feature>
<evidence type="ECO:0000259" key="1">
    <source>
        <dbReference type="Pfam" id="PF00078"/>
    </source>
</evidence>
<comment type="caution">
    <text evidence="2">The sequence shown here is derived from an EMBL/GenBank/DDBJ whole genome shotgun (WGS) entry which is preliminary data.</text>
</comment>
<sequence>MLPVKRVHFGHSFLFGERSETFYDSAFERDKKCDTYDYVYMVHDNAAVKQRYRPGLVEVSVVNDESDSDDELVAEPLRHIACTPAELLIDSGAVASLIDARVLKLIGRTDTPLRPCSGSLNGATGHKIGDRGEIDLPLLLGYLELNRPFVVVNRLYVDAILAIIDLDESTLTLKSTREVFQLGSPRLEKSHPSMMGSTVRLWRGGQALVVTDRIVAVPEDTTVLVEGLPDSTVLVTRTLCSVQCGKLLVEVCNAFIEDVVIRKDTTVAMATLVPDPAFAYGSEVTNDESSVITASLDKGLREELEVDFEGSKLTSEQQRLLKDLLEQFRDMFDRDVLDSGTRPFKQKPYRVSKVEGDVMEAELQPYLSLGHIRPSISPWESPVLMIRKPDGGIRFCIDYRRLNTVTGKDCYPIPLIGDILDVLGNTKLFPTMDITSGYWNVLMTADIIEKTAFMCKYGLYEWLVMSFGLCNAVPAFERLMEKVLIALKWRTCLVYLDVCVVFSVLKQVLERFRKAGFTLKMKKYKWGRDRVAFLGHILTPSSILPNPEKVFLGLTSYFRRYIPGYTGISTPIERLKVKGAAFVWTSDWEAAFLQLKRRLIEPPILIYPDFSKRFKLYVDSSSWLLDPA</sequence>
<dbReference type="AlphaFoldDB" id="A0A225VGI7"/>
<dbReference type="InterPro" id="IPR021109">
    <property type="entry name" value="Peptidase_aspartic_dom_sf"/>
</dbReference>
<dbReference type="PANTHER" id="PTHR24559:SF444">
    <property type="entry name" value="REVERSE TRANSCRIPTASE DOMAIN-CONTAINING PROTEIN"/>
    <property type="match status" value="1"/>
</dbReference>
<dbReference type="Gene3D" id="3.10.10.10">
    <property type="entry name" value="HIV Type 1 Reverse Transcriptase, subunit A, domain 1"/>
    <property type="match status" value="1"/>
</dbReference>
<dbReference type="STRING" id="4795.A0A225VGI7"/>
<dbReference type="Proteomes" id="UP000198211">
    <property type="component" value="Unassembled WGS sequence"/>
</dbReference>
<dbReference type="Pfam" id="PF00078">
    <property type="entry name" value="RVT_1"/>
    <property type="match status" value="1"/>
</dbReference>
<dbReference type="PANTHER" id="PTHR24559">
    <property type="entry name" value="TRANSPOSON TY3-I GAG-POL POLYPROTEIN"/>
    <property type="match status" value="1"/>
</dbReference>
<dbReference type="InterPro" id="IPR053134">
    <property type="entry name" value="RNA-dir_DNA_polymerase"/>
</dbReference>
<dbReference type="InterPro" id="IPR043128">
    <property type="entry name" value="Rev_trsase/Diguanyl_cyclase"/>
</dbReference>
<dbReference type="InterPro" id="IPR043502">
    <property type="entry name" value="DNA/RNA_pol_sf"/>
</dbReference>
<dbReference type="EMBL" id="NBNE01004971">
    <property type="protein sequence ID" value="OWZ04432.1"/>
    <property type="molecule type" value="Genomic_DNA"/>
</dbReference>
<organism evidence="2 3">
    <name type="scientific">Phytophthora megakarya</name>
    <dbReference type="NCBI Taxonomy" id="4795"/>
    <lineage>
        <taxon>Eukaryota</taxon>
        <taxon>Sar</taxon>
        <taxon>Stramenopiles</taxon>
        <taxon>Oomycota</taxon>
        <taxon>Peronosporomycetes</taxon>
        <taxon>Peronosporales</taxon>
        <taxon>Peronosporaceae</taxon>
        <taxon>Phytophthora</taxon>
    </lineage>
</organism>
<dbReference type="OrthoDB" id="117254at2759"/>
<evidence type="ECO:0000313" key="3">
    <source>
        <dbReference type="Proteomes" id="UP000198211"/>
    </source>
</evidence>
<dbReference type="Gene3D" id="2.40.70.10">
    <property type="entry name" value="Acid Proteases"/>
    <property type="match status" value="1"/>
</dbReference>
<evidence type="ECO:0000313" key="2">
    <source>
        <dbReference type="EMBL" id="OWZ04432.1"/>
    </source>
</evidence>
<dbReference type="CDD" id="cd01647">
    <property type="entry name" value="RT_LTR"/>
    <property type="match status" value="1"/>
</dbReference>
<keyword evidence="3" id="KW-1185">Reference proteome</keyword>
<gene>
    <name evidence="2" type="ORF">PHMEG_00023673</name>
</gene>
<proteinExistence type="predicted"/>
<protein>
    <recommendedName>
        <fullName evidence="1">Reverse transcriptase domain-containing protein</fullName>
    </recommendedName>
</protein>
<dbReference type="InterPro" id="IPR000477">
    <property type="entry name" value="RT_dom"/>
</dbReference>
<dbReference type="Gene3D" id="3.30.70.270">
    <property type="match status" value="2"/>
</dbReference>